<dbReference type="Pfam" id="PF08281">
    <property type="entry name" value="Sigma70_r4_2"/>
    <property type="match status" value="1"/>
</dbReference>
<accession>A0A0K2GBK0</accession>
<dbReference type="Pfam" id="PF04542">
    <property type="entry name" value="Sigma70_r2"/>
    <property type="match status" value="1"/>
</dbReference>
<dbReference type="GO" id="GO:0003677">
    <property type="term" value="F:DNA binding"/>
    <property type="evidence" value="ECO:0007669"/>
    <property type="project" value="UniProtKB-KW"/>
</dbReference>
<name>A0A0K2GBK0_NITMO</name>
<evidence type="ECO:0000256" key="3">
    <source>
        <dbReference type="ARBA" id="ARBA00023082"/>
    </source>
</evidence>
<dbReference type="GO" id="GO:0006352">
    <property type="term" value="P:DNA-templated transcription initiation"/>
    <property type="evidence" value="ECO:0007669"/>
    <property type="project" value="InterPro"/>
</dbReference>
<dbReference type="InterPro" id="IPR013249">
    <property type="entry name" value="RNA_pol_sigma70_r4_t2"/>
</dbReference>
<dbReference type="PANTHER" id="PTHR43133">
    <property type="entry name" value="RNA POLYMERASE ECF-TYPE SIGMA FACTO"/>
    <property type="match status" value="1"/>
</dbReference>
<dbReference type="GO" id="GO:0000428">
    <property type="term" value="C:DNA-directed RNA polymerase complex"/>
    <property type="evidence" value="ECO:0007669"/>
    <property type="project" value="UniProtKB-KW"/>
</dbReference>
<dbReference type="AlphaFoldDB" id="A0A0K2GBK0"/>
<dbReference type="InterPro" id="IPR007627">
    <property type="entry name" value="RNA_pol_sigma70_r2"/>
</dbReference>
<dbReference type="SUPFAM" id="SSF88946">
    <property type="entry name" value="Sigma2 domain of RNA polymerase sigma factors"/>
    <property type="match status" value="1"/>
</dbReference>
<dbReference type="GO" id="GO:0016987">
    <property type="term" value="F:sigma factor activity"/>
    <property type="evidence" value="ECO:0007669"/>
    <property type="project" value="UniProtKB-KW"/>
</dbReference>
<dbReference type="InterPro" id="IPR013324">
    <property type="entry name" value="RNA_pol_sigma_r3/r4-like"/>
</dbReference>
<dbReference type="InterPro" id="IPR036388">
    <property type="entry name" value="WH-like_DNA-bd_sf"/>
</dbReference>
<feature type="domain" description="RNA polymerase sigma factor 70 region 4 type 2" evidence="7">
    <location>
        <begin position="129"/>
        <end position="180"/>
    </location>
</feature>
<dbReference type="SUPFAM" id="SSF88659">
    <property type="entry name" value="Sigma3 and sigma4 domains of RNA polymerase sigma factors"/>
    <property type="match status" value="1"/>
</dbReference>
<evidence type="ECO:0000259" key="6">
    <source>
        <dbReference type="Pfam" id="PF04542"/>
    </source>
</evidence>
<keyword evidence="4" id="KW-0238">DNA-binding</keyword>
<evidence type="ECO:0000256" key="5">
    <source>
        <dbReference type="ARBA" id="ARBA00023163"/>
    </source>
</evidence>
<comment type="similarity">
    <text evidence="1">Belongs to the sigma-70 factor family. ECF subfamily.</text>
</comment>
<dbReference type="InterPro" id="IPR014284">
    <property type="entry name" value="RNA_pol_sigma-70_dom"/>
</dbReference>
<feature type="domain" description="RNA polymerase sigma-70 region 2" evidence="6">
    <location>
        <begin position="37"/>
        <end position="95"/>
    </location>
</feature>
<dbReference type="PANTHER" id="PTHR43133:SF8">
    <property type="entry name" value="RNA POLYMERASE SIGMA FACTOR HI_1459-RELATED"/>
    <property type="match status" value="1"/>
</dbReference>
<evidence type="ECO:0000256" key="4">
    <source>
        <dbReference type="ARBA" id="ARBA00023125"/>
    </source>
</evidence>
<dbReference type="PATRIC" id="fig|42253.5.peg.1897"/>
<gene>
    <name evidence="8" type="ORF">NITMOv2_1927</name>
</gene>
<dbReference type="Gene3D" id="1.10.10.10">
    <property type="entry name" value="Winged helix-like DNA-binding domain superfamily/Winged helix DNA-binding domain"/>
    <property type="match status" value="1"/>
</dbReference>
<dbReference type="NCBIfam" id="TIGR02937">
    <property type="entry name" value="sigma70-ECF"/>
    <property type="match status" value="1"/>
</dbReference>
<keyword evidence="3" id="KW-0731">Sigma factor</keyword>
<dbReference type="STRING" id="42253.NITMOv2_1927"/>
<evidence type="ECO:0000256" key="1">
    <source>
        <dbReference type="ARBA" id="ARBA00010641"/>
    </source>
</evidence>
<dbReference type="Proteomes" id="UP000069205">
    <property type="component" value="Chromosome"/>
</dbReference>
<dbReference type="InterPro" id="IPR013325">
    <property type="entry name" value="RNA_pol_sigma_r2"/>
</dbReference>
<reference evidence="8 9" key="1">
    <citation type="journal article" date="2015" name="Proc. Natl. Acad. Sci. U.S.A.">
        <title>Expanded metabolic versatility of ubiquitous nitrite-oxidizing bacteria from the genus Nitrospira.</title>
        <authorList>
            <person name="Koch H."/>
            <person name="Lucker S."/>
            <person name="Albertsen M."/>
            <person name="Kitzinger K."/>
            <person name="Herbold C."/>
            <person name="Spieck E."/>
            <person name="Nielsen P.H."/>
            <person name="Wagner M."/>
            <person name="Daims H."/>
        </authorList>
    </citation>
    <scope>NUCLEOTIDE SEQUENCE [LARGE SCALE GENOMIC DNA]</scope>
    <source>
        <strain evidence="8 9">NSP M-1</strain>
    </source>
</reference>
<keyword evidence="8" id="KW-0240">DNA-directed RNA polymerase</keyword>
<evidence type="ECO:0000313" key="8">
    <source>
        <dbReference type="EMBL" id="ALA58346.1"/>
    </source>
</evidence>
<dbReference type="RefSeq" id="WP_083447882.1">
    <property type="nucleotide sequence ID" value="NZ_CP011801.1"/>
</dbReference>
<dbReference type="EMBL" id="CP011801">
    <property type="protein sequence ID" value="ALA58346.1"/>
    <property type="molecule type" value="Genomic_DNA"/>
</dbReference>
<keyword evidence="5" id="KW-0804">Transcription</keyword>
<proteinExistence type="inferred from homology"/>
<sequence length="202" mass="22670">MTMRPRDGNTPRSGAAAVGEPAARDLLRDLLARESDFRKFLRRRVGDDAVADDLLQQSFMRAVQQAHRIEQPDQSVAWFYRILRNAVIDYYRAHAAENKKIEAFTQELQTSGDDQTPALDELRPTVCACLQRLLPALRPAYADVLRRVDLQGEEPAAVAQDVGVTVNNLTVRLHRARQALRKSLEQACGLCTKHGCLNCTCE</sequence>
<dbReference type="Gene3D" id="1.10.1740.10">
    <property type="match status" value="1"/>
</dbReference>
<keyword evidence="2" id="KW-0805">Transcription regulation</keyword>
<protein>
    <submittedName>
        <fullName evidence="8">Sigma subunit DNA-directed RNA polymerase</fullName>
    </submittedName>
</protein>
<dbReference type="KEGG" id="nmv:NITMOv2_1927"/>
<evidence type="ECO:0000313" key="9">
    <source>
        <dbReference type="Proteomes" id="UP000069205"/>
    </source>
</evidence>
<dbReference type="InterPro" id="IPR039425">
    <property type="entry name" value="RNA_pol_sigma-70-like"/>
</dbReference>
<organism evidence="8 9">
    <name type="scientific">Nitrospira moscoviensis</name>
    <dbReference type="NCBI Taxonomy" id="42253"/>
    <lineage>
        <taxon>Bacteria</taxon>
        <taxon>Pseudomonadati</taxon>
        <taxon>Nitrospirota</taxon>
        <taxon>Nitrospiria</taxon>
        <taxon>Nitrospirales</taxon>
        <taxon>Nitrospiraceae</taxon>
        <taxon>Nitrospira</taxon>
    </lineage>
</organism>
<evidence type="ECO:0000256" key="2">
    <source>
        <dbReference type="ARBA" id="ARBA00023015"/>
    </source>
</evidence>
<evidence type="ECO:0000259" key="7">
    <source>
        <dbReference type="Pfam" id="PF08281"/>
    </source>
</evidence>
<dbReference type="OrthoDB" id="9784272at2"/>
<keyword evidence="9" id="KW-1185">Reference proteome</keyword>